<protein>
    <recommendedName>
        <fullName evidence="3">NAD(P)-dependent oxidoreductase</fullName>
    </recommendedName>
</protein>
<dbReference type="InterPro" id="IPR036291">
    <property type="entry name" value="NAD(P)-bd_dom_sf"/>
</dbReference>
<gene>
    <name evidence="1" type="ORF">GCM10009862_02980</name>
</gene>
<name>A0ABN3PAL0_9MICO</name>
<dbReference type="Gene3D" id="3.40.50.720">
    <property type="entry name" value="NAD(P)-binding Rossmann-like Domain"/>
    <property type="match status" value="1"/>
</dbReference>
<keyword evidence="2" id="KW-1185">Reference proteome</keyword>
<dbReference type="RefSeq" id="WP_344226199.1">
    <property type="nucleotide sequence ID" value="NZ_BAAARI010000002.1"/>
</dbReference>
<dbReference type="Proteomes" id="UP001500274">
    <property type="component" value="Unassembled WGS sequence"/>
</dbReference>
<accession>A0ABN3PAL0</accession>
<comment type="caution">
    <text evidence="1">The sequence shown here is derived from an EMBL/GenBank/DDBJ whole genome shotgun (WGS) entry which is preliminary data.</text>
</comment>
<evidence type="ECO:0000313" key="1">
    <source>
        <dbReference type="EMBL" id="GAA2567645.1"/>
    </source>
</evidence>
<dbReference type="EMBL" id="BAAARI010000002">
    <property type="protein sequence ID" value="GAA2567645.1"/>
    <property type="molecule type" value="Genomic_DNA"/>
</dbReference>
<evidence type="ECO:0008006" key="3">
    <source>
        <dbReference type="Google" id="ProtNLM"/>
    </source>
</evidence>
<reference evidence="1 2" key="1">
    <citation type="journal article" date="2019" name="Int. J. Syst. Evol. Microbiol.">
        <title>The Global Catalogue of Microorganisms (GCM) 10K type strain sequencing project: providing services to taxonomists for standard genome sequencing and annotation.</title>
        <authorList>
            <consortium name="The Broad Institute Genomics Platform"/>
            <consortium name="The Broad Institute Genome Sequencing Center for Infectious Disease"/>
            <person name="Wu L."/>
            <person name="Ma J."/>
        </authorList>
    </citation>
    <scope>NUCLEOTIDE SEQUENCE [LARGE SCALE GENOMIC DNA]</scope>
    <source>
        <strain evidence="1 2">JCM 16365</strain>
    </source>
</reference>
<dbReference type="SUPFAM" id="SSF51735">
    <property type="entry name" value="NAD(P)-binding Rossmann-fold domains"/>
    <property type="match status" value="1"/>
</dbReference>
<sequence>MTSALIGYTGFVGGNLLRSRPFDELYNSANVNEIAGREFDEVYFSAAKAEKWRINQDPDGDAAHIRELEEIISSFRTRRLVLVSTVDVYREPVGVDETTEPDTAGLHPYGLHRLQLEAFARRAVPETLVVRLPGLFGPGIKKNVIFDLLHDNNVDRIHPGGHFQYYDLTRLAGDIALAQRHDLELINLATEPVSTARLAEEVFGRELVAPEGVSAGRYDMHTRHAALWGRDDAYLASADEVVDAVRAFVQSETRA</sequence>
<proteinExistence type="predicted"/>
<organism evidence="1 2">
    <name type="scientific">Microbacterium binotii</name>
    <dbReference type="NCBI Taxonomy" id="462710"/>
    <lineage>
        <taxon>Bacteria</taxon>
        <taxon>Bacillati</taxon>
        <taxon>Actinomycetota</taxon>
        <taxon>Actinomycetes</taxon>
        <taxon>Micrococcales</taxon>
        <taxon>Microbacteriaceae</taxon>
        <taxon>Microbacterium</taxon>
    </lineage>
</organism>
<evidence type="ECO:0000313" key="2">
    <source>
        <dbReference type="Proteomes" id="UP001500274"/>
    </source>
</evidence>